<dbReference type="GO" id="GO:0046872">
    <property type="term" value="F:metal ion binding"/>
    <property type="evidence" value="ECO:0007669"/>
    <property type="project" value="UniProtKB-KW"/>
</dbReference>
<evidence type="ECO:0000256" key="5">
    <source>
        <dbReference type="ARBA" id="ARBA00022723"/>
    </source>
</evidence>
<evidence type="ECO:0000256" key="8">
    <source>
        <dbReference type="ARBA" id="ARBA00023014"/>
    </source>
</evidence>
<reference evidence="10" key="2">
    <citation type="submission" date="2021-04" db="EMBL/GenBank/DDBJ databases">
        <authorList>
            <person name="Gilroy R."/>
        </authorList>
    </citation>
    <scope>NUCLEOTIDE SEQUENCE</scope>
    <source>
        <strain evidence="10">CHK188-4685</strain>
    </source>
</reference>
<keyword evidence="4" id="KW-0288">FMN</keyword>
<dbReference type="Pfam" id="PF00724">
    <property type="entry name" value="Oxidored_FMN"/>
    <property type="match status" value="1"/>
</dbReference>
<keyword evidence="3" id="KW-0285">Flavoprotein</keyword>
<evidence type="ECO:0000256" key="2">
    <source>
        <dbReference type="ARBA" id="ARBA00001966"/>
    </source>
</evidence>
<accession>A0A9D2L9H0</accession>
<dbReference type="InterPro" id="IPR054629">
    <property type="entry name" value="BilR_N"/>
</dbReference>
<name>A0A9D2L9H0_9FIRM</name>
<dbReference type="InterPro" id="IPR051793">
    <property type="entry name" value="NADH:flavin_oxidoreductase"/>
</dbReference>
<feature type="domain" description="NADH:flavin oxidoreductase/NADH oxidase N-terminal" evidence="9">
    <location>
        <begin position="12"/>
        <end position="338"/>
    </location>
</feature>
<comment type="cofactor">
    <cofactor evidence="2">
        <name>[4Fe-4S] cluster</name>
        <dbReference type="ChEBI" id="CHEBI:49883"/>
    </cofactor>
</comment>
<evidence type="ECO:0000259" key="9">
    <source>
        <dbReference type="Pfam" id="PF00724"/>
    </source>
</evidence>
<evidence type="ECO:0000256" key="4">
    <source>
        <dbReference type="ARBA" id="ARBA00022643"/>
    </source>
</evidence>
<dbReference type="EMBL" id="DWYS01000137">
    <property type="protein sequence ID" value="HJB08484.1"/>
    <property type="molecule type" value="Genomic_DNA"/>
</dbReference>
<proteinExistence type="predicted"/>
<keyword evidence="5" id="KW-0479">Metal-binding</keyword>
<comment type="cofactor">
    <cofactor evidence="1">
        <name>FMN</name>
        <dbReference type="ChEBI" id="CHEBI:58210"/>
    </cofactor>
</comment>
<organism evidence="10 11">
    <name type="scientific">Candidatus Enterocloster faecavium</name>
    <dbReference type="NCBI Taxonomy" id="2838560"/>
    <lineage>
        <taxon>Bacteria</taxon>
        <taxon>Bacillati</taxon>
        <taxon>Bacillota</taxon>
        <taxon>Clostridia</taxon>
        <taxon>Lachnospirales</taxon>
        <taxon>Lachnospiraceae</taxon>
        <taxon>Enterocloster</taxon>
    </lineage>
</organism>
<dbReference type="GO" id="GO:0016491">
    <property type="term" value="F:oxidoreductase activity"/>
    <property type="evidence" value="ECO:0007669"/>
    <property type="project" value="UniProtKB-KW"/>
</dbReference>
<evidence type="ECO:0000256" key="7">
    <source>
        <dbReference type="ARBA" id="ARBA00023004"/>
    </source>
</evidence>
<keyword evidence="7" id="KW-0408">Iron</keyword>
<dbReference type="PANTHER" id="PTHR42917:SF2">
    <property type="entry name" value="2,4-DIENOYL-COA REDUCTASE [(2E)-ENOYL-COA-PRODUCING]"/>
    <property type="match status" value="1"/>
</dbReference>
<dbReference type="InterPro" id="IPR001155">
    <property type="entry name" value="OxRdtase_FMN_N"/>
</dbReference>
<dbReference type="AlphaFoldDB" id="A0A9D2L9H0"/>
<reference evidence="10" key="1">
    <citation type="journal article" date="2021" name="PeerJ">
        <title>Extensive microbial diversity within the chicken gut microbiome revealed by metagenomics and culture.</title>
        <authorList>
            <person name="Gilroy R."/>
            <person name="Ravi A."/>
            <person name="Getino M."/>
            <person name="Pursley I."/>
            <person name="Horton D.L."/>
            <person name="Alikhan N.F."/>
            <person name="Baker D."/>
            <person name="Gharbi K."/>
            <person name="Hall N."/>
            <person name="Watson M."/>
            <person name="Adriaenssens E.M."/>
            <person name="Foster-Nyarko E."/>
            <person name="Jarju S."/>
            <person name="Secka A."/>
            <person name="Antonio M."/>
            <person name="Oren A."/>
            <person name="Chaudhuri R.R."/>
            <person name="La Ragione R."/>
            <person name="Hildebrand F."/>
            <person name="Pallen M.J."/>
        </authorList>
    </citation>
    <scope>NUCLEOTIDE SEQUENCE</scope>
    <source>
        <strain evidence="10">CHK188-4685</strain>
    </source>
</reference>
<evidence type="ECO:0000256" key="6">
    <source>
        <dbReference type="ARBA" id="ARBA00023002"/>
    </source>
</evidence>
<gene>
    <name evidence="10" type="ORF">H9716_11585</name>
</gene>
<sequence>MEQYINSAVDYGGIRLKNRMIFAPTTFGLPKEAYFERMREIAAGGCAMIIVGDVPVRKSPFEQSLFEEEGFAFYKELAEIVHREDCLICAQLHQPDTDLELMASLMPELRAGKISMDEVRNRLNQGVGPYITRMPAEQVRSITGAYGEAAVLAAEAGFDMVQIHGDRMCGSFSSPVYNHRRDEYGGSTEKRARFALEAVRAVRSRLPQIPIDYKLAVRQENPHYGNAGVLEEELEIFVPLLEEAGVTSYHVTLANHSRLEDTIPPAGHPYFSNEGCFLKFCSQVRRWTSRPICGVGGLTDPDFVEEQLRNGSITCAAMSRQLLADPQWPKKVMENRRQEIRRCIRCNRKCLGGLMAHKGTGCIYDEGR</sequence>
<protein>
    <submittedName>
        <fullName evidence="10">NADH:flavin oxidoreductase</fullName>
    </submittedName>
</protein>
<keyword evidence="6" id="KW-0560">Oxidoreductase</keyword>
<dbReference type="Proteomes" id="UP000886804">
    <property type="component" value="Unassembled WGS sequence"/>
</dbReference>
<keyword evidence="8" id="KW-0411">Iron-sulfur</keyword>
<dbReference type="GO" id="GO:0051536">
    <property type="term" value="F:iron-sulfur cluster binding"/>
    <property type="evidence" value="ECO:0007669"/>
    <property type="project" value="UniProtKB-KW"/>
</dbReference>
<dbReference type="GO" id="GO:0010181">
    <property type="term" value="F:FMN binding"/>
    <property type="evidence" value="ECO:0007669"/>
    <property type="project" value="InterPro"/>
</dbReference>
<evidence type="ECO:0000313" key="10">
    <source>
        <dbReference type="EMBL" id="HJB08484.1"/>
    </source>
</evidence>
<evidence type="ECO:0000256" key="1">
    <source>
        <dbReference type="ARBA" id="ARBA00001917"/>
    </source>
</evidence>
<dbReference type="Gene3D" id="3.20.20.70">
    <property type="entry name" value="Aldolase class I"/>
    <property type="match status" value="1"/>
</dbReference>
<evidence type="ECO:0000256" key="3">
    <source>
        <dbReference type="ARBA" id="ARBA00022630"/>
    </source>
</evidence>
<dbReference type="NCBIfam" id="NF045592">
    <property type="entry name" value="bili_reduct_N"/>
    <property type="match status" value="1"/>
</dbReference>
<dbReference type="PANTHER" id="PTHR42917">
    <property type="entry name" value="2,4-DIENOYL-COA REDUCTASE"/>
    <property type="match status" value="1"/>
</dbReference>
<dbReference type="InterPro" id="IPR013785">
    <property type="entry name" value="Aldolase_TIM"/>
</dbReference>
<dbReference type="SUPFAM" id="SSF51395">
    <property type="entry name" value="FMN-linked oxidoreductases"/>
    <property type="match status" value="1"/>
</dbReference>
<comment type="caution">
    <text evidence="10">The sequence shown here is derived from an EMBL/GenBank/DDBJ whole genome shotgun (WGS) entry which is preliminary data.</text>
</comment>
<evidence type="ECO:0000313" key="11">
    <source>
        <dbReference type="Proteomes" id="UP000886804"/>
    </source>
</evidence>